<dbReference type="Pfam" id="PF00479">
    <property type="entry name" value="G6PD_N"/>
    <property type="match status" value="1"/>
</dbReference>
<feature type="domain" description="Glucose-6-phosphate dehydrogenase NAD-binding" evidence="8">
    <location>
        <begin position="12"/>
        <end position="200"/>
    </location>
</feature>
<dbReference type="PANTHER" id="PTHR23429:SF0">
    <property type="entry name" value="GLUCOSE-6-PHOSPHATE 1-DEHYDROGENASE"/>
    <property type="match status" value="1"/>
</dbReference>
<name>B3EN24_CHLPB</name>
<dbReference type="SUPFAM" id="SSF51735">
    <property type="entry name" value="NAD(P)-binding Rossmann-fold domains"/>
    <property type="match status" value="1"/>
</dbReference>
<dbReference type="EC" id="1.1.1.49" evidence="7"/>
<organism evidence="10">
    <name type="scientific">Chlorobium phaeobacteroides (strain BS1)</name>
    <dbReference type="NCBI Taxonomy" id="331678"/>
    <lineage>
        <taxon>Bacteria</taxon>
        <taxon>Pseudomonadati</taxon>
        <taxon>Chlorobiota</taxon>
        <taxon>Chlorobiia</taxon>
        <taxon>Chlorobiales</taxon>
        <taxon>Chlorobiaceae</taxon>
        <taxon>Chlorobium/Pelodictyon group</taxon>
        <taxon>Chlorobium</taxon>
    </lineage>
</organism>
<dbReference type="Pfam" id="PF02781">
    <property type="entry name" value="G6PD_C"/>
    <property type="match status" value="1"/>
</dbReference>
<dbReference type="InterPro" id="IPR022674">
    <property type="entry name" value="G6P_DH_NAD-bd"/>
</dbReference>
<dbReference type="STRING" id="331678.Cphamn1_2104"/>
<dbReference type="eggNOG" id="COG0364">
    <property type="taxonomic scope" value="Bacteria"/>
</dbReference>
<feature type="binding site" evidence="7">
    <location>
        <begin position="94"/>
        <end position="95"/>
    </location>
    <ligand>
        <name>NADP(+)</name>
        <dbReference type="ChEBI" id="CHEBI:58349"/>
    </ligand>
</feature>
<dbReference type="NCBIfam" id="TIGR00871">
    <property type="entry name" value="zwf"/>
    <property type="match status" value="1"/>
</dbReference>
<keyword evidence="4 7" id="KW-0521">NADP</keyword>
<feature type="binding site" evidence="7">
    <location>
        <position position="161"/>
    </location>
    <ligand>
        <name>NADP(+)</name>
        <dbReference type="ChEBI" id="CHEBI:58349"/>
    </ligand>
</feature>
<dbReference type="InterPro" id="IPR036291">
    <property type="entry name" value="NAD(P)-bd_dom_sf"/>
</dbReference>
<comment type="function">
    <text evidence="7">Catalyzes the oxidation of glucose 6-phosphate to 6-phosphogluconolactone.</text>
</comment>
<dbReference type="InterPro" id="IPR001282">
    <property type="entry name" value="G6P_DH"/>
</dbReference>
<feature type="binding site" evidence="7">
    <location>
        <position position="49"/>
    </location>
    <ligand>
        <name>NADP(+)</name>
        <dbReference type="ChEBI" id="CHEBI:58349"/>
    </ligand>
</feature>
<dbReference type="GO" id="GO:0006006">
    <property type="term" value="P:glucose metabolic process"/>
    <property type="evidence" value="ECO:0007669"/>
    <property type="project" value="UniProtKB-KW"/>
</dbReference>
<dbReference type="AlphaFoldDB" id="B3EN24"/>
<dbReference type="PANTHER" id="PTHR23429">
    <property type="entry name" value="GLUCOSE-6-PHOSPHATE 1-DEHYDROGENASE G6PD"/>
    <property type="match status" value="1"/>
</dbReference>
<dbReference type="Gene3D" id="3.40.50.720">
    <property type="entry name" value="NAD(P)-binding Rossmann-like Domain"/>
    <property type="match status" value="1"/>
</dbReference>
<dbReference type="GO" id="GO:0004345">
    <property type="term" value="F:glucose-6-phosphate dehydrogenase activity"/>
    <property type="evidence" value="ECO:0007669"/>
    <property type="project" value="UniProtKB-UniRule"/>
</dbReference>
<dbReference type="InterPro" id="IPR019796">
    <property type="entry name" value="G6P_DH_AS"/>
</dbReference>
<dbReference type="KEGG" id="cpb:Cphamn1_2104"/>
<evidence type="ECO:0000256" key="3">
    <source>
        <dbReference type="ARBA" id="ARBA00022526"/>
    </source>
</evidence>
<comment type="caution">
    <text evidence="7">Lacks conserved residue(s) required for the propagation of feature annotation.</text>
</comment>
<keyword evidence="5 7" id="KW-0560">Oxidoreductase</keyword>
<keyword evidence="3 7" id="KW-0313">Glucose metabolism</keyword>
<feature type="binding site" evidence="7">
    <location>
        <position position="248"/>
    </location>
    <ligand>
        <name>substrate</name>
    </ligand>
</feature>
<dbReference type="PIRSF" id="PIRSF000110">
    <property type="entry name" value="G6PD"/>
    <property type="match status" value="1"/>
</dbReference>
<keyword evidence="6 7" id="KW-0119">Carbohydrate metabolism</keyword>
<dbReference type="InterPro" id="IPR022675">
    <property type="entry name" value="G6P_DH_C"/>
</dbReference>
<dbReference type="GO" id="GO:0050661">
    <property type="term" value="F:NADP binding"/>
    <property type="evidence" value="ECO:0007669"/>
    <property type="project" value="UniProtKB-UniRule"/>
</dbReference>
<evidence type="ECO:0000256" key="5">
    <source>
        <dbReference type="ARBA" id="ARBA00023002"/>
    </source>
</evidence>
<dbReference type="GO" id="GO:0009051">
    <property type="term" value="P:pentose-phosphate shunt, oxidative branch"/>
    <property type="evidence" value="ECO:0007669"/>
    <property type="project" value="TreeGrafter"/>
</dbReference>
<accession>B3EN24</accession>
<dbReference type="Gene3D" id="3.30.360.10">
    <property type="entry name" value="Dihydrodipicolinate Reductase, domain 2"/>
    <property type="match status" value="1"/>
</dbReference>
<evidence type="ECO:0000313" key="10">
    <source>
        <dbReference type="EMBL" id="ACE05013.1"/>
    </source>
</evidence>
<dbReference type="HAMAP" id="MF_00966">
    <property type="entry name" value="G6PD"/>
    <property type="match status" value="1"/>
</dbReference>
<evidence type="ECO:0000256" key="2">
    <source>
        <dbReference type="ARBA" id="ARBA00009975"/>
    </source>
</evidence>
<gene>
    <name evidence="7" type="primary">zwf</name>
    <name evidence="10" type="ordered locus">Cphamn1_2104</name>
</gene>
<proteinExistence type="inferred from homology"/>
<feature type="binding site" evidence="7">
    <location>
        <position position="229"/>
    </location>
    <ligand>
        <name>substrate</name>
    </ligand>
</feature>
<reference evidence="10" key="1">
    <citation type="submission" date="2008-06" db="EMBL/GenBank/DDBJ databases">
        <title>Complete sequence of Chlorobium phaeobacteroides BS1.</title>
        <authorList>
            <consortium name="US DOE Joint Genome Institute"/>
            <person name="Lucas S."/>
            <person name="Copeland A."/>
            <person name="Lapidus A."/>
            <person name="Glavina del Rio T."/>
            <person name="Dalin E."/>
            <person name="Tice H."/>
            <person name="Bruce D."/>
            <person name="Goodwin L."/>
            <person name="Pitluck S."/>
            <person name="Schmutz J."/>
            <person name="Larimer F."/>
            <person name="Land M."/>
            <person name="Hauser L."/>
            <person name="Kyrpides N."/>
            <person name="Ovchinnikova G."/>
            <person name="Li T."/>
            <person name="Liu Z."/>
            <person name="Zhao F."/>
            <person name="Overmann J."/>
            <person name="Bryant D.A."/>
            <person name="Richardson P."/>
        </authorList>
    </citation>
    <scope>NUCLEOTIDE SEQUENCE [LARGE SCALE GENOMIC DNA]</scope>
    <source>
        <strain evidence="10">BS1</strain>
    </source>
</reference>
<evidence type="ECO:0000259" key="9">
    <source>
        <dbReference type="Pfam" id="PF02781"/>
    </source>
</evidence>
<dbReference type="UniPathway" id="UPA00115">
    <property type="reaction ID" value="UER00408"/>
</dbReference>
<sequence>MIDQELDDFTFVLFGAESDLARRKLIPSLYQLARWKQLPEKYRIIGVARSELDHQGFRSYARKCIEEHSFGGGESVTEPQLEAFCASLYYIQADFTEPEGYVSLEKEIHNNSHRNALCSNLLFYLSIPPIFAPVVIDNLEKAGLGGKNASCNGWRKIVVEKPFGFDLESARSLNAVVGRVFHEEQIYRIDHYLGKEPVQNILVFRFSNGMFEPLWNRQYIDNVSITIAEDFGVRTRGAYYEKSGVLRDIIQNHGLQLLAAIAMEPPVDLSAEAVRDEKEKVFRSLRPLTKDNVREFVLLGQYDGYRDEVDVAPDSTVETYAAIRWFVDNWRWKGVPFSMKAGKNLAERVTEIVLTFKCPPQNFFGPPESCSYTANQIIIQIQPEETIAIRFGSKRPGKELITDPVYMKFDSRISFVNEHMTPYQRLLLDAMAGDQMNFIRQDTVETSWKVIDALRDALKDEAPEIYPVHSRGPELR</sequence>
<feature type="active site" description="Proton acceptor" evidence="7">
    <location>
        <position position="253"/>
    </location>
</feature>
<dbReference type="GO" id="GO:0005829">
    <property type="term" value="C:cytosol"/>
    <property type="evidence" value="ECO:0007669"/>
    <property type="project" value="TreeGrafter"/>
</dbReference>
<evidence type="ECO:0000256" key="4">
    <source>
        <dbReference type="ARBA" id="ARBA00022857"/>
    </source>
</evidence>
<comment type="catalytic activity">
    <reaction evidence="7">
        <text>D-glucose 6-phosphate + NADP(+) = 6-phospho-D-glucono-1,5-lactone + NADPH + H(+)</text>
        <dbReference type="Rhea" id="RHEA:15841"/>
        <dbReference type="ChEBI" id="CHEBI:15378"/>
        <dbReference type="ChEBI" id="CHEBI:57783"/>
        <dbReference type="ChEBI" id="CHEBI:57955"/>
        <dbReference type="ChEBI" id="CHEBI:58349"/>
        <dbReference type="ChEBI" id="CHEBI:61548"/>
        <dbReference type="EC" id="1.1.1.49"/>
    </reaction>
</comment>
<dbReference type="SUPFAM" id="SSF55347">
    <property type="entry name" value="Glyceraldehyde-3-phosphate dehydrogenase-like, C-terminal domain"/>
    <property type="match status" value="1"/>
</dbReference>
<protein>
    <recommendedName>
        <fullName evidence="7">Glucose-6-phosphate 1-dehydrogenase</fullName>
        <shortName evidence="7">G6PD</shortName>
        <ecNumber evidence="7">1.1.1.49</ecNumber>
    </recommendedName>
</protein>
<evidence type="ECO:0000256" key="6">
    <source>
        <dbReference type="ARBA" id="ARBA00023277"/>
    </source>
</evidence>
<comment type="pathway">
    <text evidence="1 7">Carbohydrate degradation; pentose phosphate pathway; D-ribulose 5-phosphate from D-glucose 6-phosphate (oxidative stage): step 1/3.</text>
</comment>
<feature type="binding site" evidence="7">
    <location>
        <position position="191"/>
    </location>
    <ligand>
        <name>substrate</name>
    </ligand>
</feature>
<feature type="binding site" evidence="7">
    <location>
        <position position="195"/>
    </location>
    <ligand>
        <name>substrate</name>
    </ligand>
</feature>
<comment type="similarity">
    <text evidence="2 7">Belongs to the glucose-6-phosphate dehydrogenase family.</text>
</comment>
<feature type="domain" description="Glucose-6-phosphate dehydrogenase C-terminal" evidence="9">
    <location>
        <begin position="202"/>
        <end position="474"/>
    </location>
</feature>
<dbReference type="PRINTS" id="PR00079">
    <property type="entry name" value="G6PDHDRGNASE"/>
</dbReference>
<feature type="binding site" evidence="7">
    <location>
        <position position="343"/>
    </location>
    <ligand>
        <name>substrate</name>
    </ligand>
</feature>
<evidence type="ECO:0000256" key="7">
    <source>
        <dbReference type="HAMAP-Rule" id="MF_00966"/>
    </source>
</evidence>
<dbReference type="HOGENOM" id="CLU_013524_5_1_10"/>
<dbReference type="PROSITE" id="PS00069">
    <property type="entry name" value="G6P_DEHYDROGENASE"/>
    <property type="match status" value="1"/>
</dbReference>
<dbReference type="EMBL" id="CP001101">
    <property type="protein sequence ID" value="ACE05013.1"/>
    <property type="molecule type" value="Genomic_DNA"/>
</dbReference>
<evidence type="ECO:0000256" key="1">
    <source>
        <dbReference type="ARBA" id="ARBA00004937"/>
    </source>
</evidence>
<evidence type="ECO:0000259" key="8">
    <source>
        <dbReference type="Pfam" id="PF00479"/>
    </source>
</evidence>